<dbReference type="EC" id="3.1.21.3" evidence="10"/>
<dbReference type="Proteomes" id="UP000710385">
    <property type="component" value="Unassembled WGS sequence"/>
</dbReference>
<dbReference type="EMBL" id="JABTTY010000001">
    <property type="protein sequence ID" value="MBE7524798.1"/>
    <property type="molecule type" value="Genomic_DNA"/>
</dbReference>
<name>A0A928Y555_UNCKA</name>
<dbReference type="CDD" id="cd18800">
    <property type="entry name" value="SF2_C_EcoR124I-like"/>
    <property type="match status" value="1"/>
</dbReference>
<dbReference type="Pfam" id="PF22679">
    <property type="entry name" value="T1R_D3-like"/>
    <property type="match status" value="1"/>
</dbReference>
<comment type="caution">
    <text evidence="13">The sequence shown here is derived from an EMBL/GenBank/DDBJ whole genome shotgun (WGS) entry which is preliminary data.</text>
</comment>
<organism evidence="13 14">
    <name type="scientific">candidate division WWE3 bacterium</name>
    <dbReference type="NCBI Taxonomy" id="2053526"/>
    <lineage>
        <taxon>Bacteria</taxon>
        <taxon>Katanobacteria</taxon>
    </lineage>
</organism>
<dbReference type="Pfam" id="PF18766">
    <property type="entry name" value="SWI2_SNF2"/>
    <property type="match status" value="1"/>
</dbReference>
<accession>A0A928Y555</accession>
<comment type="subunit">
    <text evidence="10">The type I restriction/modification system is composed of three polypeptides R, M and S.</text>
</comment>
<keyword evidence="3" id="KW-0540">Nuclease</keyword>
<keyword evidence="7 10" id="KW-0378">Hydrolase</keyword>
<dbReference type="Pfam" id="PF04313">
    <property type="entry name" value="HSDR_N"/>
    <property type="match status" value="1"/>
</dbReference>
<keyword evidence="8 10" id="KW-0067">ATP-binding</keyword>
<dbReference type="GO" id="GO:0009035">
    <property type="term" value="F:type I site-specific deoxyribonuclease activity"/>
    <property type="evidence" value="ECO:0007669"/>
    <property type="project" value="UniProtKB-EC"/>
</dbReference>
<dbReference type="InterPro" id="IPR051268">
    <property type="entry name" value="Type-I_R_enzyme_R_subunit"/>
</dbReference>
<dbReference type="AlphaFoldDB" id="A0A928Y555"/>
<dbReference type="InterPro" id="IPR007409">
    <property type="entry name" value="Restrct_endonuc_type1_HsdR_N"/>
</dbReference>
<gene>
    <name evidence="13" type="ORF">HS096_00150</name>
</gene>
<feature type="domain" description="Helicase ATP-binding" evidence="12">
    <location>
        <begin position="283"/>
        <end position="447"/>
    </location>
</feature>
<sequence length="1044" mass="120672">MNEFSEDKLIEQTAVKIFGELWGAKDFINAYSDEGDALLGRENQGQVVLLNRLRLALEKLNPDAPQEAIAQAITELTRDRSTASLVNANHDLYKLIKDGVKAEIRAEDGSFETISIKVIDFNDPTKNDFLLVSQMWITGELHKRRPDLIGFVNGLPLVLIELKASHKNLRNAYQENIRDYKDTIPQLFWHNAFIVISNGIETKVGTLTSAYEHFNEWKKIKSEDEEGRVSLETVIKGTCEPSRLLDIVENFTLFDDSFRERIKAISRYFQLLGVNQAFEQIKNRDKNNGRLGVFWHTQGSGKSYSMIFLSQKVFRKMTGNFTFVVVTDRTELDKQIYKTFSACSAVYEEEVHADSIQNLRQLLNEDHRHIFTLIHKFGTKPEEKPPVLSERSDIIVMVDEAHRTQYDRLAQNMRIAMPKASFIGFTGTPLMAKGEEKTRETFGDYVSTYNFAQSVEDGATVPLYYENRVPKLENENPEIQKDLEKVMDFYELTTDEEEKLEQEFSTFYHLITREDRLNKVAEDIVSHFTARGYDGKAMVVSIDKKTAVRMHAKVKAEMQRHLAKMNIAVSKAKDEHEKEILREQAQKYENIDMAVVVSQSQNEIADMEEFEIDMRPLRARILNEDLETKFKDADSNLRIVFVCAMWMTGFDVPNLSTLYLDKPLKNHTLMQTIARANRVYPGKTNGLIVDYIGVFRNLQKALAVYASTKSGSDEIIQDKNELVEILFSTVSKTRQFLKTLELDVNELLKAQDVEKIRLVDVFTNRILQDEKTKQQYLELAGDTFKYYRAVLPEPKAEDYYQEVTAYKVIASRISEVIDENTDVSQVKKDLENLLDRSIRAGEYVIKDTPKLKDLSKIDFEALRKFFDDSDTKNIEAEHLSIELEEKIKEMIRKNKLRKHFLDRLNKLLHEYNSGSHDLDVFFDQLVELAKELSAEDARAVSENLTEEELAVFDILRKESLNPTETDQVKKVAKELLAKLKAEKLVLDWKKKQETQADVKITIQGILYDELPEPAYSKEDCEDRTQKVYFHVYDNYVDEKVNVYA</sequence>
<evidence type="ECO:0000256" key="1">
    <source>
        <dbReference type="ARBA" id="ARBA00000851"/>
    </source>
</evidence>
<dbReference type="SUPFAM" id="SSF52540">
    <property type="entry name" value="P-loop containing nucleoside triphosphate hydrolases"/>
    <property type="match status" value="2"/>
</dbReference>
<comment type="function">
    <text evidence="10">Subunit R is required for both nuclease and ATPase activities, but not for modification.</text>
</comment>
<evidence type="ECO:0000259" key="12">
    <source>
        <dbReference type="PROSITE" id="PS51192"/>
    </source>
</evidence>
<dbReference type="InterPro" id="IPR055180">
    <property type="entry name" value="HsdR_RecA-like_helicase_dom_2"/>
</dbReference>
<dbReference type="InterPro" id="IPR027417">
    <property type="entry name" value="P-loop_NTPase"/>
</dbReference>
<evidence type="ECO:0000256" key="5">
    <source>
        <dbReference type="ARBA" id="ARBA00022747"/>
    </source>
</evidence>
<keyword evidence="6 13" id="KW-0255">Endonuclease</keyword>
<dbReference type="PANTHER" id="PTHR30195">
    <property type="entry name" value="TYPE I SITE-SPECIFIC DEOXYRIBONUCLEASE PROTEIN SUBUNIT M AND R"/>
    <property type="match status" value="1"/>
</dbReference>
<dbReference type="PANTHER" id="PTHR30195:SF15">
    <property type="entry name" value="TYPE I RESTRICTION ENZYME HINDI ENDONUCLEASE SUBUNIT"/>
    <property type="match status" value="1"/>
</dbReference>
<evidence type="ECO:0000256" key="10">
    <source>
        <dbReference type="RuleBase" id="RU364115"/>
    </source>
</evidence>
<evidence type="ECO:0000256" key="4">
    <source>
        <dbReference type="ARBA" id="ARBA00022741"/>
    </source>
</evidence>
<comment type="catalytic activity">
    <reaction evidence="1 10">
        <text>Endonucleolytic cleavage of DNA to give random double-stranded fragments with terminal 5'-phosphates, ATP is simultaneously hydrolyzed.</text>
        <dbReference type="EC" id="3.1.21.3"/>
    </reaction>
</comment>
<dbReference type="NCBIfam" id="TIGR00348">
    <property type="entry name" value="hsdR"/>
    <property type="match status" value="1"/>
</dbReference>
<evidence type="ECO:0000256" key="9">
    <source>
        <dbReference type="ARBA" id="ARBA00023125"/>
    </source>
</evidence>
<keyword evidence="5 10" id="KW-0680">Restriction system</keyword>
<evidence type="ECO:0000256" key="3">
    <source>
        <dbReference type="ARBA" id="ARBA00022722"/>
    </source>
</evidence>
<comment type="similarity">
    <text evidence="2 10">Belongs to the HsdR family.</text>
</comment>
<dbReference type="InterPro" id="IPR021810">
    <property type="entry name" value="T1RH-like_C"/>
</dbReference>
<evidence type="ECO:0000256" key="7">
    <source>
        <dbReference type="ARBA" id="ARBA00022801"/>
    </source>
</evidence>
<dbReference type="PROSITE" id="PS51192">
    <property type="entry name" value="HELICASE_ATP_BIND_1"/>
    <property type="match status" value="1"/>
</dbReference>
<dbReference type="InterPro" id="IPR014001">
    <property type="entry name" value="Helicase_ATP-bd"/>
</dbReference>
<evidence type="ECO:0000256" key="11">
    <source>
        <dbReference type="SAM" id="Coils"/>
    </source>
</evidence>
<dbReference type="Pfam" id="PF11867">
    <property type="entry name" value="T1RH-like_C"/>
    <property type="match status" value="1"/>
</dbReference>
<dbReference type="Gene3D" id="3.40.50.300">
    <property type="entry name" value="P-loop containing nucleotide triphosphate hydrolases"/>
    <property type="match status" value="2"/>
</dbReference>
<dbReference type="GO" id="GO:0009307">
    <property type="term" value="P:DNA restriction-modification system"/>
    <property type="evidence" value="ECO:0007669"/>
    <property type="project" value="UniProtKB-KW"/>
</dbReference>
<dbReference type="CDD" id="cd18030">
    <property type="entry name" value="DEXHc_RE_I_HsdR"/>
    <property type="match status" value="1"/>
</dbReference>
<dbReference type="GO" id="GO:0003677">
    <property type="term" value="F:DNA binding"/>
    <property type="evidence" value="ECO:0007669"/>
    <property type="project" value="UniProtKB-KW"/>
</dbReference>
<protein>
    <recommendedName>
        <fullName evidence="10">Type I restriction enzyme endonuclease subunit</fullName>
        <shortName evidence="10">R protein</shortName>
        <ecNumber evidence="10">3.1.21.3</ecNumber>
    </recommendedName>
</protein>
<dbReference type="SMART" id="SM00487">
    <property type="entry name" value="DEXDc"/>
    <property type="match status" value="1"/>
</dbReference>
<evidence type="ECO:0000256" key="2">
    <source>
        <dbReference type="ARBA" id="ARBA00008598"/>
    </source>
</evidence>
<keyword evidence="11" id="KW-0175">Coiled coil</keyword>
<dbReference type="InterPro" id="IPR004473">
    <property type="entry name" value="Restrct_endonuc_typeI_HsdR"/>
</dbReference>
<keyword evidence="4 10" id="KW-0547">Nucleotide-binding</keyword>
<keyword evidence="9 10" id="KW-0238">DNA-binding</keyword>
<dbReference type="CDD" id="cd22332">
    <property type="entry name" value="HsdR_N"/>
    <property type="match status" value="1"/>
</dbReference>
<proteinExistence type="inferred from homology"/>
<evidence type="ECO:0000256" key="6">
    <source>
        <dbReference type="ARBA" id="ARBA00022759"/>
    </source>
</evidence>
<dbReference type="GO" id="GO:0005524">
    <property type="term" value="F:ATP binding"/>
    <property type="evidence" value="ECO:0007669"/>
    <property type="project" value="UniProtKB-KW"/>
</dbReference>
<evidence type="ECO:0000313" key="13">
    <source>
        <dbReference type="EMBL" id="MBE7524798.1"/>
    </source>
</evidence>
<evidence type="ECO:0000256" key="8">
    <source>
        <dbReference type="ARBA" id="ARBA00022840"/>
    </source>
</evidence>
<dbReference type="Gene3D" id="3.90.1570.50">
    <property type="match status" value="1"/>
</dbReference>
<dbReference type="InterPro" id="IPR040980">
    <property type="entry name" value="SWI2_SNF2"/>
</dbReference>
<feature type="coiled-coil region" evidence="11">
    <location>
        <begin position="555"/>
        <end position="591"/>
    </location>
</feature>
<reference evidence="13" key="1">
    <citation type="submission" date="2020-05" db="EMBL/GenBank/DDBJ databases">
        <title>High-Quality Genomes of Partial-Nitritation/Anammox System by Hierarchical Clustering Based Hybrid Assembly.</title>
        <authorList>
            <person name="Liu L."/>
            <person name="Wang Y."/>
            <person name="Che Y."/>
            <person name="Chen Y."/>
            <person name="Xia Y."/>
            <person name="Luo R."/>
            <person name="Cheng S.H."/>
            <person name="Zheng C."/>
            <person name="Zhang T."/>
        </authorList>
    </citation>
    <scope>NUCLEOTIDE SEQUENCE</scope>
    <source>
        <strain evidence="13">H1_PAT1</strain>
    </source>
</reference>
<evidence type="ECO:0000313" key="14">
    <source>
        <dbReference type="Proteomes" id="UP000710385"/>
    </source>
</evidence>